<reference evidence="2" key="1">
    <citation type="journal article" date="2020" name="Stud. Mycol.">
        <title>101 Dothideomycetes genomes: a test case for predicting lifestyles and emergence of pathogens.</title>
        <authorList>
            <person name="Haridas S."/>
            <person name="Albert R."/>
            <person name="Binder M."/>
            <person name="Bloem J."/>
            <person name="Labutti K."/>
            <person name="Salamov A."/>
            <person name="Andreopoulos B."/>
            <person name="Baker S."/>
            <person name="Barry K."/>
            <person name="Bills G."/>
            <person name="Bluhm B."/>
            <person name="Cannon C."/>
            <person name="Castanera R."/>
            <person name="Culley D."/>
            <person name="Daum C."/>
            <person name="Ezra D."/>
            <person name="Gonzalez J."/>
            <person name="Henrissat B."/>
            <person name="Kuo A."/>
            <person name="Liang C."/>
            <person name="Lipzen A."/>
            <person name="Lutzoni F."/>
            <person name="Magnuson J."/>
            <person name="Mondo S."/>
            <person name="Nolan M."/>
            <person name="Ohm R."/>
            <person name="Pangilinan J."/>
            <person name="Park H.-J."/>
            <person name="Ramirez L."/>
            <person name="Alfaro M."/>
            <person name="Sun H."/>
            <person name="Tritt A."/>
            <person name="Yoshinaga Y."/>
            <person name="Zwiers L.-H."/>
            <person name="Turgeon B."/>
            <person name="Goodwin S."/>
            <person name="Spatafora J."/>
            <person name="Crous P."/>
            <person name="Grigoriev I."/>
        </authorList>
    </citation>
    <scope>NUCLEOTIDE SEQUENCE</scope>
    <source>
        <strain evidence="2">CBS 125425</strain>
    </source>
</reference>
<dbReference type="AlphaFoldDB" id="A0A9P4R635"/>
<dbReference type="Proteomes" id="UP000799444">
    <property type="component" value="Unassembled WGS sequence"/>
</dbReference>
<feature type="compositionally biased region" description="Acidic residues" evidence="1">
    <location>
        <begin position="145"/>
        <end position="163"/>
    </location>
</feature>
<evidence type="ECO:0000313" key="3">
    <source>
        <dbReference type="Proteomes" id="UP000799444"/>
    </source>
</evidence>
<feature type="region of interest" description="Disordered" evidence="1">
    <location>
        <begin position="145"/>
        <end position="194"/>
    </location>
</feature>
<comment type="caution">
    <text evidence="2">The sequence shown here is derived from an EMBL/GenBank/DDBJ whole genome shotgun (WGS) entry which is preliminary data.</text>
</comment>
<proteinExistence type="predicted"/>
<keyword evidence="3" id="KW-1185">Reference proteome</keyword>
<name>A0A9P4R635_9PLEO</name>
<organism evidence="2 3">
    <name type="scientific">Polyplosphaeria fusca</name>
    <dbReference type="NCBI Taxonomy" id="682080"/>
    <lineage>
        <taxon>Eukaryota</taxon>
        <taxon>Fungi</taxon>
        <taxon>Dikarya</taxon>
        <taxon>Ascomycota</taxon>
        <taxon>Pezizomycotina</taxon>
        <taxon>Dothideomycetes</taxon>
        <taxon>Pleosporomycetidae</taxon>
        <taxon>Pleosporales</taxon>
        <taxon>Tetraplosphaeriaceae</taxon>
        <taxon>Polyplosphaeria</taxon>
    </lineage>
</organism>
<evidence type="ECO:0000313" key="2">
    <source>
        <dbReference type="EMBL" id="KAF2739569.1"/>
    </source>
</evidence>
<dbReference type="OrthoDB" id="3762808at2759"/>
<protein>
    <submittedName>
        <fullName evidence="2">Uncharacterized protein</fullName>
    </submittedName>
</protein>
<accession>A0A9P4R635</accession>
<sequence>MTRWEQILQLNLSYLRQEIDVSPKFQGPLYSETIPLVPAFARLHEYGILTCSSQPGRLDPDDGVVMKCSHEMCDNERFLQIKQKAFLWLLVPTEHEGIDKKKVARLVGELLGRNDLVITAYSENDEYPSPAGPMDYPREVAPIEDEDLNDNVERDDEGGDEVEGNVHEDGEVEEEKEAGSEGMGTRTLDPKSRDGICDGLEATSNEELEFSDEDQAASDLIKLYYFRSTAPPIPEPHFLTTRRSASSRAELKTASEKVQTNFITSLPQITKELSQCGTNYLESRFRAVRRVRPVAVGIAAKDWGPQVDIPAIVEELCEQVGLQRVFERINEAHLEEQSRSLVERLSRLWR</sequence>
<gene>
    <name evidence="2" type="ORF">EJ04DRAFT_559907</name>
</gene>
<evidence type="ECO:0000256" key="1">
    <source>
        <dbReference type="SAM" id="MobiDB-lite"/>
    </source>
</evidence>
<dbReference type="EMBL" id="ML996104">
    <property type="protein sequence ID" value="KAF2739569.1"/>
    <property type="molecule type" value="Genomic_DNA"/>
</dbReference>